<gene>
    <name evidence="2" type="ORF">QNH39_04495</name>
</gene>
<dbReference type="Gene3D" id="3.30.200.20">
    <property type="entry name" value="Phosphorylase Kinase, domain 1"/>
    <property type="match status" value="1"/>
</dbReference>
<name>A0AA95MN98_9BACI</name>
<evidence type="ECO:0000313" key="2">
    <source>
        <dbReference type="EMBL" id="WHY87127.1"/>
    </source>
</evidence>
<dbReference type="EMBL" id="CP126114">
    <property type="protein sequence ID" value="WHY87127.1"/>
    <property type="molecule type" value="Genomic_DNA"/>
</dbReference>
<dbReference type="SUPFAM" id="SSF56112">
    <property type="entry name" value="Protein kinase-like (PK-like)"/>
    <property type="match status" value="1"/>
</dbReference>
<evidence type="ECO:0000313" key="3">
    <source>
        <dbReference type="Proteomes" id="UP001178288"/>
    </source>
</evidence>
<dbReference type="InterPro" id="IPR002575">
    <property type="entry name" value="Aminoglycoside_PTrfase"/>
</dbReference>
<dbReference type="RefSeq" id="WP_066083054.1">
    <property type="nucleotide sequence ID" value="NZ_CP126114.1"/>
</dbReference>
<dbReference type="AlphaFoldDB" id="A0AA95MN98"/>
<dbReference type="InterPro" id="IPR051678">
    <property type="entry name" value="AGP_Transferase"/>
</dbReference>
<reference evidence="2" key="1">
    <citation type="submission" date="2023-05" db="EMBL/GenBank/DDBJ databases">
        <title>Comparative genomics of Bacillaceae isolates and their secondary metabolite potential.</title>
        <authorList>
            <person name="Song L."/>
            <person name="Nielsen L.J."/>
            <person name="Mohite O."/>
            <person name="Xu X."/>
            <person name="Weber T."/>
            <person name="Kovacs A.T."/>
        </authorList>
    </citation>
    <scope>NUCLEOTIDE SEQUENCE</scope>
    <source>
        <strain evidence="2">XLM17</strain>
    </source>
</reference>
<dbReference type="Gene3D" id="3.90.1200.10">
    <property type="match status" value="1"/>
</dbReference>
<dbReference type="InterPro" id="IPR011009">
    <property type="entry name" value="Kinase-like_dom_sf"/>
</dbReference>
<proteinExistence type="predicted"/>
<dbReference type="Pfam" id="PF01636">
    <property type="entry name" value="APH"/>
    <property type="match status" value="1"/>
</dbReference>
<organism evidence="2 3">
    <name type="scientific">Neobacillus novalis</name>
    <dbReference type="NCBI Taxonomy" id="220687"/>
    <lineage>
        <taxon>Bacteria</taxon>
        <taxon>Bacillati</taxon>
        <taxon>Bacillota</taxon>
        <taxon>Bacilli</taxon>
        <taxon>Bacillales</taxon>
        <taxon>Bacillaceae</taxon>
        <taxon>Neobacillus</taxon>
    </lineage>
</organism>
<sequence>MSQPWSPEQVISEKRASRIIENQFPEFKPVTVKVLGEGFDNSVFLVNNRYVFRFPRREIAAHLIQTENRLLPVLAPLLPIPVPNPQFQGIPEDQYPWPFGGYTILSGKTPTNLTLEQRMSSVEPLAQFLLTLHNFPITDAEKLQIPYDQLGRINITKRKPMLEANIESAREKGLIDLDVVEQLQFFLSSIKKPLEDETKTLVHGDLHIRNMLVNEDGIVSAVIDWGDTHIGHPAVDLSIVYSFLPTEGREAFFTIYGDVQPEIKKIARFKAINTNVILLLYADDQKDDELVNECRSTLLLALNG</sequence>
<accession>A0AA95MN98</accession>
<protein>
    <submittedName>
        <fullName evidence="2">Phosphotransferase</fullName>
    </submittedName>
</protein>
<dbReference type="KEGG" id="nnv:QNH39_04495"/>
<feature type="domain" description="Aminoglycoside phosphotransferase" evidence="1">
    <location>
        <begin position="31"/>
        <end position="257"/>
    </location>
</feature>
<dbReference type="PANTHER" id="PTHR21310">
    <property type="entry name" value="AMINOGLYCOSIDE PHOSPHOTRANSFERASE-RELATED-RELATED"/>
    <property type="match status" value="1"/>
</dbReference>
<dbReference type="Proteomes" id="UP001178288">
    <property type="component" value="Chromosome"/>
</dbReference>
<evidence type="ECO:0000259" key="1">
    <source>
        <dbReference type="Pfam" id="PF01636"/>
    </source>
</evidence>
<dbReference type="PANTHER" id="PTHR21310:SF42">
    <property type="entry name" value="BIFUNCTIONAL AAC_APH"/>
    <property type="match status" value="1"/>
</dbReference>
<keyword evidence="3" id="KW-1185">Reference proteome</keyword>